<accession>A0A939BGL2</accession>
<reference evidence="1" key="1">
    <citation type="submission" date="2020-08" db="EMBL/GenBank/DDBJ databases">
        <authorList>
            <person name="Cejkova D."/>
            <person name="Kubasova T."/>
            <person name="Jahodarova E."/>
            <person name="Rychlik I."/>
        </authorList>
    </citation>
    <scope>NUCLEOTIDE SEQUENCE</scope>
    <source>
        <strain evidence="1">An582</strain>
    </source>
</reference>
<gene>
    <name evidence="1" type="ORF">H6A20_05900</name>
</gene>
<comment type="caution">
    <text evidence="1">The sequence shown here is derived from an EMBL/GenBank/DDBJ whole genome shotgun (WGS) entry which is preliminary data.</text>
</comment>
<dbReference type="EMBL" id="JACJKS010000006">
    <property type="protein sequence ID" value="MBM6948190.1"/>
    <property type="molecule type" value="Genomic_DNA"/>
</dbReference>
<protein>
    <submittedName>
        <fullName evidence="1">C_GCAxxG_C_C family protein</fullName>
    </submittedName>
</protein>
<dbReference type="Pfam" id="PF09719">
    <property type="entry name" value="C_GCAxxG_C_C"/>
    <property type="match status" value="1"/>
</dbReference>
<proteinExistence type="predicted"/>
<reference evidence="1" key="2">
    <citation type="journal article" date="2021" name="Sci. Rep.">
        <title>The distribution of antibiotic resistance genes in chicken gut microbiota commensals.</title>
        <authorList>
            <person name="Juricova H."/>
            <person name="Matiasovicova J."/>
            <person name="Kubasova T."/>
            <person name="Cejkova D."/>
            <person name="Rychlik I."/>
        </authorList>
    </citation>
    <scope>NUCLEOTIDE SEQUENCE</scope>
    <source>
        <strain evidence="1">An582</strain>
    </source>
</reference>
<dbReference type="RefSeq" id="WP_204906215.1">
    <property type="nucleotide sequence ID" value="NZ_JACJKS010000006.1"/>
</dbReference>
<dbReference type="AlphaFoldDB" id="A0A939BGL2"/>
<dbReference type="NCBIfam" id="TIGR01909">
    <property type="entry name" value="C_GCAxxG_C_C"/>
    <property type="match status" value="1"/>
</dbReference>
<evidence type="ECO:0000313" key="1">
    <source>
        <dbReference type="EMBL" id="MBM6948190.1"/>
    </source>
</evidence>
<dbReference type="InterPro" id="IPR010181">
    <property type="entry name" value="CGCAxxGCC_motif"/>
</dbReference>
<dbReference type="Proteomes" id="UP000705508">
    <property type="component" value="Unassembled WGS sequence"/>
</dbReference>
<name>A0A939BGL2_9CLOT</name>
<organism evidence="1 2">
    <name type="scientific">Mordavella massiliensis</name>
    <dbReference type="NCBI Taxonomy" id="1871024"/>
    <lineage>
        <taxon>Bacteria</taxon>
        <taxon>Bacillati</taxon>
        <taxon>Bacillota</taxon>
        <taxon>Clostridia</taxon>
        <taxon>Eubacteriales</taxon>
        <taxon>Clostridiaceae</taxon>
        <taxon>Mordavella</taxon>
    </lineage>
</organism>
<sequence length="146" mass="16423">MTKEDVLAEFEKGYDCCQVIFQYWAEKAGMDSETAYKLSTGFGAGMFQGETCGAVIGAYMALGLRYGYYKAGQEGEEQKVLAVMKDVQFRQKFLEKYPSTMCRELLGADFSTPEGARKIREEQKMITFCPQLVADVNEVLEEVIQA</sequence>
<evidence type="ECO:0000313" key="2">
    <source>
        <dbReference type="Proteomes" id="UP000705508"/>
    </source>
</evidence>